<dbReference type="GO" id="GO:0034040">
    <property type="term" value="F:ATPase-coupled lipid transmembrane transporter activity"/>
    <property type="evidence" value="ECO:0007669"/>
    <property type="project" value="TreeGrafter"/>
</dbReference>
<keyword evidence="3 8" id="KW-0812">Transmembrane</keyword>
<dbReference type="RefSeq" id="WP_009533294.1">
    <property type="nucleotide sequence ID" value="NZ_CAUQEI010000010.1"/>
</dbReference>
<dbReference type="PANTHER" id="PTHR24221:SF397">
    <property type="entry name" value="ABC TRANSPORTER, ATP-BINDING TRANSMEMBRANE PROTEIN"/>
    <property type="match status" value="1"/>
</dbReference>
<evidence type="ECO:0000256" key="5">
    <source>
        <dbReference type="ARBA" id="ARBA00022840"/>
    </source>
</evidence>
<dbReference type="SUPFAM" id="SSF90123">
    <property type="entry name" value="ABC transporter transmembrane region"/>
    <property type="match status" value="1"/>
</dbReference>
<accession>A0AA36Y4W8</accession>
<dbReference type="FunFam" id="3.40.50.300:FF:000287">
    <property type="entry name" value="Multidrug ABC transporter ATP-binding protein"/>
    <property type="match status" value="1"/>
</dbReference>
<evidence type="ECO:0000256" key="3">
    <source>
        <dbReference type="ARBA" id="ARBA00022692"/>
    </source>
</evidence>
<dbReference type="PROSITE" id="PS50929">
    <property type="entry name" value="ABC_TM1F"/>
    <property type="match status" value="1"/>
</dbReference>
<dbReference type="Gene3D" id="3.40.50.300">
    <property type="entry name" value="P-loop containing nucleotide triphosphate hydrolases"/>
    <property type="match status" value="1"/>
</dbReference>
<dbReference type="SMART" id="SM00382">
    <property type="entry name" value="AAA"/>
    <property type="match status" value="1"/>
</dbReference>
<dbReference type="InterPro" id="IPR011527">
    <property type="entry name" value="ABC1_TM_dom"/>
</dbReference>
<organism evidence="11 12">
    <name type="scientific">Stomatobaculum longum</name>
    <dbReference type="NCBI Taxonomy" id="796942"/>
    <lineage>
        <taxon>Bacteria</taxon>
        <taxon>Bacillati</taxon>
        <taxon>Bacillota</taxon>
        <taxon>Clostridia</taxon>
        <taxon>Lachnospirales</taxon>
        <taxon>Lachnospiraceae</taxon>
        <taxon>Stomatobaculum</taxon>
    </lineage>
</organism>
<dbReference type="GO" id="GO:0005886">
    <property type="term" value="C:plasma membrane"/>
    <property type="evidence" value="ECO:0007669"/>
    <property type="project" value="UniProtKB-SubCell"/>
</dbReference>
<feature type="domain" description="ABC transmembrane type-1" evidence="10">
    <location>
        <begin position="26"/>
        <end position="298"/>
    </location>
</feature>
<evidence type="ECO:0000313" key="11">
    <source>
        <dbReference type="EMBL" id="EHO16763.1"/>
    </source>
</evidence>
<feature type="transmembrane region" description="Helical" evidence="8">
    <location>
        <begin position="259"/>
        <end position="281"/>
    </location>
</feature>
<dbReference type="Pfam" id="PF00005">
    <property type="entry name" value="ABC_tran"/>
    <property type="match status" value="1"/>
</dbReference>
<dbReference type="GeneID" id="86941205"/>
<evidence type="ECO:0000259" key="10">
    <source>
        <dbReference type="PROSITE" id="PS50929"/>
    </source>
</evidence>
<evidence type="ECO:0000256" key="4">
    <source>
        <dbReference type="ARBA" id="ARBA00022741"/>
    </source>
</evidence>
<dbReference type="FunFam" id="1.20.1560.10:FF:000127">
    <property type="entry name" value="ABC transporter ATP-binding protein"/>
    <property type="match status" value="1"/>
</dbReference>
<dbReference type="GO" id="GO:0016887">
    <property type="term" value="F:ATP hydrolysis activity"/>
    <property type="evidence" value="ECO:0007669"/>
    <property type="project" value="InterPro"/>
</dbReference>
<dbReference type="GO" id="GO:0005524">
    <property type="term" value="F:ATP binding"/>
    <property type="evidence" value="ECO:0007669"/>
    <property type="project" value="UniProtKB-KW"/>
</dbReference>
<evidence type="ECO:0000259" key="9">
    <source>
        <dbReference type="PROSITE" id="PS50893"/>
    </source>
</evidence>
<dbReference type="GO" id="GO:0140359">
    <property type="term" value="F:ABC-type transporter activity"/>
    <property type="evidence" value="ECO:0007669"/>
    <property type="project" value="InterPro"/>
</dbReference>
<keyword evidence="2" id="KW-0813">Transport</keyword>
<keyword evidence="5" id="KW-0067">ATP-binding</keyword>
<feature type="transmembrane region" description="Helical" evidence="8">
    <location>
        <begin position="67"/>
        <end position="85"/>
    </location>
</feature>
<dbReference type="PANTHER" id="PTHR24221">
    <property type="entry name" value="ATP-BINDING CASSETTE SUB-FAMILY B"/>
    <property type="match status" value="1"/>
</dbReference>
<dbReference type="Gene3D" id="1.20.1560.10">
    <property type="entry name" value="ABC transporter type 1, transmembrane domain"/>
    <property type="match status" value="1"/>
</dbReference>
<keyword evidence="7 8" id="KW-0472">Membrane</keyword>
<sequence>MKKNEKPKQGVSRLLEISGETNAPFIVSVLLSICGTLFQLVPYLSVYQVMAELLQHAAAGSSLNTGFMIRWAVLGLIGLIVGYVLSYGSGMMAHAFSYRVICGVRLKVAEHIGKLPMGYVTNHSIGKIKQVLEADVEQIENFLAHQLPDLVSTVVMLLAIFIIMFSQNIKLAFACLLPIVLGFVCQFAVLIKVMKSGGVKENFDALEKISSSSIQYVQGMPSIKIFGQTVKSFQKFYEDIISYRDFTTRMTEMIRPGFVLFRMFVLSVATFLVPAGLLLYLRNPSDVSFVVTFLFFLILGPGTASLALKLRGFSENMNVITEGVTRVDEVLNEKPLPEPVQGKLPTSYDIKFHDVSFSYEAEGRKILDKISFIARQGEITALVGPSGAGKSTIAELIPRFWDVTDGGIAIGGVDVRDMTVHDLMEQVSFVFQESFLFSDTIFNNIALGKPGATKEQVEQAACAARCHDFIMALPEGYQTNIGDGGVYLSGGEQQRISIARAILKDAPILILDEASAYADAENEHEMQIALRSLIQHKTVIMIAHRLTTIRNANQILVVDQGQIKEKGSHNELLEKHGLYADMWSTEEYSSSWTICAGKEAVTE</sequence>
<evidence type="ECO:0000256" key="7">
    <source>
        <dbReference type="ARBA" id="ARBA00023136"/>
    </source>
</evidence>
<feature type="domain" description="ABC transporter" evidence="9">
    <location>
        <begin position="350"/>
        <end position="585"/>
    </location>
</feature>
<protein>
    <recommendedName>
        <fullName evidence="13">ABC transporter ATP-binding protein</fullName>
    </recommendedName>
</protein>
<dbReference type="InterPro" id="IPR003439">
    <property type="entry name" value="ABC_transporter-like_ATP-bd"/>
</dbReference>
<feature type="transmembrane region" description="Helical" evidence="8">
    <location>
        <begin position="147"/>
        <end position="165"/>
    </location>
</feature>
<feature type="transmembrane region" description="Helical" evidence="8">
    <location>
        <begin position="287"/>
        <end position="308"/>
    </location>
</feature>
<dbReference type="InterPro" id="IPR036640">
    <property type="entry name" value="ABC1_TM_sf"/>
</dbReference>
<dbReference type="InterPro" id="IPR017871">
    <property type="entry name" value="ABC_transporter-like_CS"/>
</dbReference>
<dbReference type="Proteomes" id="UP000018466">
    <property type="component" value="Unassembled WGS sequence"/>
</dbReference>
<dbReference type="PROSITE" id="PS00211">
    <property type="entry name" value="ABC_TRANSPORTER_1"/>
    <property type="match status" value="1"/>
</dbReference>
<evidence type="ECO:0000313" key="12">
    <source>
        <dbReference type="Proteomes" id="UP000018466"/>
    </source>
</evidence>
<evidence type="ECO:0000256" key="6">
    <source>
        <dbReference type="ARBA" id="ARBA00022989"/>
    </source>
</evidence>
<reference evidence="11 12" key="1">
    <citation type="submission" date="2011-10" db="EMBL/GenBank/DDBJ databases">
        <title>The Genome Sequence of Lachnospiraceae bacterium ACC2.</title>
        <authorList>
            <consortium name="The Broad Institute Genome Sequencing Platform"/>
            <person name="Earl A."/>
            <person name="Ward D."/>
            <person name="Feldgarden M."/>
            <person name="Gevers D."/>
            <person name="Sizova M."/>
            <person name="Hazen A."/>
            <person name="Epstein S."/>
            <person name="Young S.K."/>
            <person name="Zeng Q."/>
            <person name="Gargeya S."/>
            <person name="Fitzgerald M."/>
            <person name="Haas B."/>
            <person name="Abouelleil A."/>
            <person name="Alvarado L."/>
            <person name="Arachchi H.M."/>
            <person name="Berlin A."/>
            <person name="Brown A."/>
            <person name="Chapman S.B."/>
            <person name="Chen Z."/>
            <person name="Dunbar C."/>
            <person name="Freedman E."/>
            <person name="Gearin G."/>
            <person name="Goldberg J."/>
            <person name="Griggs A."/>
            <person name="Gujja S."/>
            <person name="Heiman D."/>
            <person name="Howarth C."/>
            <person name="Larson L."/>
            <person name="Lui A."/>
            <person name="MacDonald P.J.P."/>
            <person name="Montmayeur A."/>
            <person name="Murphy C."/>
            <person name="Neiman D."/>
            <person name="Pearson M."/>
            <person name="Priest M."/>
            <person name="Roberts A."/>
            <person name="Saif S."/>
            <person name="Shea T."/>
            <person name="Shenoy N."/>
            <person name="Sisk P."/>
            <person name="Stolte C."/>
            <person name="Sykes S."/>
            <person name="Wortman J."/>
            <person name="Nusbaum C."/>
            <person name="Birren B."/>
        </authorList>
    </citation>
    <scope>NUCLEOTIDE SEQUENCE [LARGE SCALE GENOMIC DNA]</scope>
    <source>
        <strain evidence="11 12">ACC2</strain>
    </source>
</reference>
<evidence type="ECO:0000256" key="1">
    <source>
        <dbReference type="ARBA" id="ARBA00004651"/>
    </source>
</evidence>
<dbReference type="Pfam" id="PF00664">
    <property type="entry name" value="ABC_membrane"/>
    <property type="match status" value="1"/>
</dbReference>
<keyword evidence="12" id="KW-1185">Reference proteome</keyword>
<dbReference type="EMBL" id="AGEL01000007">
    <property type="protein sequence ID" value="EHO16763.1"/>
    <property type="molecule type" value="Genomic_DNA"/>
</dbReference>
<comment type="caution">
    <text evidence="11">The sequence shown here is derived from an EMBL/GenBank/DDBJ whole genome shotgun (WGS) entry which is preliminary data.</text>
</comment>
<gene>
    <name evidence="11" type="ORF">HMPREF9623_01462</name>
</gene>
<evidence type="ECO:0000256" key="8">
    <source>
        <dbReference type="SAM" id="Phobius"/>
    </source>
</evidence>
<comment type="subcellular location">
    <subcellularLocation>
        <location evidence="1">Cell membrane</location>
        <topology evidence="1">Multi-pass membrane protein</topology>
    </subcellularLocation>
</comment>
<evidence type="ECO:0008006" key="13">
    <source>
        <dbReference type="Google" id="ProtNLM"/>
    </source>
</evidence>
<evidence type="ECO:0000256" key="2">
    <source>
        <dbReference type="ARBA" id="ARBA00022448"/>
    </source>
</evidence>
<dbReference type="InterPro" id="IPR003593">
    <property type="entry name" value="AAA+_ATPase"/>
</dbReference>
<feature type="transmembrane region" description="Helical" evidence="8">
    <location>
        <begin position="21"/>
        <end position="47"/>
    </location>
</feature>
<keyword evidence="4" id="KW-0547">Nucleotide-binding</keyword>
<dbReference type="InterPro" id="IPR027417">
    <property type="entry name" value="P-loop_NTPase"/>
</dbReference>
<name>A0AA36Y4W8_9FIRM</name>
<keyword evidence="6 8" id="KW-1133">Transmembrane helix</keyword>
<dbReference type="SUPFAM" id="SSF52540">
    <property type="entry name" value="P-loop containing nucleoside triphosphate hydrolases"/>
    <property type="match status" value="1"/>
</dbReference>
<dbReference type="AlphaFoldDB" id="A0AA36Y4W8"/>
<dbReference type="InterPro" id="IPR039421">
    <property type="entry name" value="Type_1_exporter"/>
</dbReference>
<proteinExistence type="predicted"/>
<feature type="transmembrane region" description="Helical" evidence="8">
    <location>
        <begin position="171"/>
        <end position="191"/>
    </location>
</feature>
<dbReference type="PROSITE" id="PS50893">
    <property type="entry name" value="ABC_TRANSPORTER_2"/>
    <property type="match status" value="1"/>
</dbReference>